<dbReference type="Proteomes" id="UP000311382">
    <property type="component" value="Unassembled WGS sequence"/>
</dbReference>
<keyword evidence="2" id="KW-0812">Transmembrane</keyword>
<name>A0A5C5FX25_9BASI</name>
<keyword evidence="2" id="KW-1133">Transmembrane helix</keyword>
<keyword evidence="1" id="KW-0175">Coiled coil</keyword>
<keyword evidence="4" id="KW-1185">Reference proteome</keyword>
<proteinExistence type="predicted"/>
<feature type="coiled-coil region" evidence="1">
    <location>
        <begin position="196"/>
        <end position="230"/>
    </location>
</feature>
<evidence type="ECO:0000256" key="1">
    <source>
        <dbReference type="SAM" id="Coils"/>
    </source>
</evidence>
<dbReference type="EMBL" id="SOZI01000071">
    <property type="protein sequence ID" value="TNY20291.1"/>
    <property type="molecule type" value="Genomic_DNA"/>
</dbReference>
<accession>A0A5C5FX25</accession>
<dbReference type="AlphaFoldDB" id="A0A5C5FX25"/>
<evidence type="ECO:0000256" key="2">
    <source>
        <dbReference type="SAM" id="Phobius"/>
    </source>
</evidence>
<evidence type="ECO:0000313" key="4">
    <source>
        <dbReference type="Proteomes" id="UP000311382"/>
    </source>
</evidence>
<protein>
    <submittedName>
        <fullName evidence="3">Uncharacterized protein</fullName>
    </submittedName>
</protein>
<comment type="caution">
    <text evidence="3">The sequence shown here is derived from an EMBL/GenBank/DDBJ whole genome shotgun (WGS) entry which is preliminary data.</text>
</comment>
<dbReference type="OrthoDB" id="2527520at2759"/>
<gene>
    <name evidence="3" type="ORF">DMC30DRAFT_264468</name>
</gene>
<feature type="coiled-coil region" evidence="1">
    <location>
        <begin position="290"/>
        <end position="317"/>
    </location>
</feature>
<keyword evidence="2" id="KW-0472">Membrane</keyword>
<dbReference type="STRING" id="5288.A0A5C5FX25"/>
<feature type="coiled-coil region" evidence="1">
    <location>
        <begin position="136"/>
        <end position="170"/>
    </location>
</feature>
<feature type="transmembrane region" description="Helical" evidence="2">
    <location>
        <begin position="21"/>
        <end position="42"/>
    </location>
</feature>
<organism evidence="3 4">
    <name type="scientific">Rhodotorula diobovata</name>
    <dbReference type="NCBI Taxonomy" id="5288"/>
    <lineage>
        <taxon>Eukaryota</taxon>
        <taxon>Fungi</taxon>
        <taxon>Dikarya</taxon>
        <taxon>Basidiomycota</taxon>
        <taxon>Pucciniomycotina</taxon>
        <taxon>Microbotryomycetes</taxon>
        <taxon>Sporidiobolales</taxon>
        <taxon>Sporidiobolaceae</taxon>
        <taxon>Rhodotorula</taxon>
    </lineage>
</organism>
<evidence type="ECO:0000313" key="3">
    <source>
        <dbReference type="EMBL" id="TNY20291.1"/>
    </source>
</evidence>
<sequence length="323" mass="35148">MRRGWWRERARAGARSRSRGGAFAIVSHMLAWLGAVIVDFVVELLPGLAISLTDKLSALECLCSTLEAHVGESAAGVVDTIALSTVRRYHDLVGNLHLSEDEVDALLTEGPSWPPIRAHLPESSLVDLLWLLTDRQDERDEEKHALEDRVANAEAEARAQKERADAAVAAAASAPRLTVEAGRANGEVDPARQEREKSLEAEVKSARENKARDKETISQLEARILAYEANGGFCFSLPSQLLSPVGLPFDAPRMLTFQLCAASRLERSPSRASWGGVGLTVTSGFSQGVVDRFTSTITDLNQQVSELRDENTTLLLQLAGVDE</sequence>
<reference evidence="3 4" key="1">
    <citation type="submission" date="2019-03" db="EMBL/GenBank/DDBJ databases">
        <title>Rhodosporidium diobovatum UCD-FST 08-225 genome sequencing, assembly, and annotation.</title>
        <authorList>
            <person name="Fakankun I.U."/>
            <person name="Fristensky B."/>
            <person name="Levin D.B."/>
        </authorList>
    </citation>
    <scope>NUCLEOTIDE SEQUENCE [LARGE SCALE GENOMIC DNA]</scope>
    <source>
        <strain evidence="3 4">UCD-FST 08-225</strain>
    </source>
</reference>